<proteinExistence type="predicted"/>
<reference evidence="3" key="1">
    <citation type="submission" date="2016-11" db="EMBL/GenBank/DDBJ databases">
        <authorList>
            <person name="Varghese N."/>
            <person name="Submissions S."/>
        </authorList>
    </citation>
    <scope>NUCLEOTIDE SEQUENCE [LARGE SCALE GENOMIC DNA]</scope>
    <source>
        <strain evidence="3">DSM 18095</strain>
    </source>
</reference>
<evidence type="ECO:0000313" key="2">
    <source>
        <dbReference type="EMBL" id="SHE29691.1"/>
    </source>
</evidence>
<keyword evidence="1" id="KW-0472">Membrane</keyword>
<dbReference type="GeneID" id="90994927"/>
<gene>
    <name evidence="2" type="ORF">SAMN02745784_00235</name>
</gene>
<feature type="transmembrane region" description="Helical" evidence="1">
    <location>
        <begin position="12"/>
        <end position="34"/>
    </location>
</feature>
<dbReference type="STRING" id="1123404.SAMN02745784_00235"/>
<evidence type="ECO:0000313" key="3">
    <source>
        <dbReference type="Proteomes" id="UP000184114"/>
    </source>
</evidence>
<keyword evidence="3" id="KW-1185">Reference proteome</keyword>
<dbReference type="InterPro" id="IPR012902">
    <property type="entry name" value="N_methyl_site"/>
</dbReference>
<dbReference type="NCBIfam" id="TIGR02532">
    <property type="entry name" value="IV_pilin_GFxxxE"/>
    <property type="match status" value="1"/>
</dbReference>
<organism evidence="2 3">
    <name type="scientific">Tissierella praeacuta DSM 18095</name>
    <dbReference type="NCBI Taxonomy" id="1123404"/>
    <lineage>
        <taxon>Bacteria</taxon>
        <taxon>Bacillati</taxon>
        <taxon>Bacillota</taxon>
        <taxon>Tissierellia</taxon>
        <taxon>Tissierellales</taxon>
        <taxon>Tissierellaceae</taxon>
        <taxon>Tissierella</taxon>
    </lineage>
</organism>
<evidence type="ECO:0000256" key="1">
    <source>
        <dbReference type="SAM" id="Phobius"/>
    </source>
</evidence>
<sequence length="494" mass="56923">MRQRKGLTLIEVILSIMLLGIIAISILPMFIHAIKFSKWNIIRQNAMSMAYAQVEWLKTLDYSTELELKGKYFPVGKDGISLEGVVKEELFMNDESSNPKIIDGVEYRFLTNIYWESGISSTGETVANALRKIDVTVKAKEPFSGKEKEYSIIGTLIAFEGERSPDNATPLKVKAFTGHDFTQLTKNVKIEIYNESKTTLKDWGRTDEKGEAIFVKLLDGKYQVSAKEWEKGEMMGRPSNIKGSYPNEEWISYDLIQINKSEEPYIEHSIFVDYPAYIKLHGVSESMLLGSELRLEPIYNAPEGKVLNLDLKTNLNNLDNLKIWRAWQYRHSLTYNDVEYKLIDKNTRKVWDGVFSYYNNNFTIKDLTLGYVLESKYNSQNIYKFEGNNMIILDIVFPESISSEKIESKIGEPAKFKFSLYDEDVKIPFNLQMIQRDKNSNTNKYKIYLNANYIAMNGKDIIFMLDESILDDNGIGMIGDMNFITLKHSKNNNQ</sequence>
<dbReference type="Proteomes" id="UP000184114">
    <property type="component" value="Unassembled WGS sequence"/>
</dbReference>
<keyword evidence="1" id="KW-1133">Transmembrane helix</keyword>
<protein>
    <submittedName>
        <fullName evidence="2">Prepilin-type N-terminal cleavage/methylation domain-containing protein</fullName>
    </submittedName>
</protein>
<keyword evidence="1" id="KW-0812">Transmembrane</keyword>
<dbReference type="RefSeq" id="WP_072971962.1">
    <property type="nucleotide sequence ID" value="NZ_FQTY01000001.1"/>
</dbReference>
<name>A0A1M4SBW9_9FIRM</name>
<dbReference type="EMBL" id="FQTY01000001">
    <property type="protein sequence ID" value="SHE29691.1"/>
    <property type="molecule type" value="Genomic_DNA"/>
</dbReference>
<accession>A0A1M4SBW9</accession>
<dbReference type="PROSITE" id="PS00409">
    <property type="entry name" value="PROKAR_NTER_METHYL"/>
    <property type="match status" value="1"/>
</dbReference>
<dbReference type="AlphaFoldDB" id="A0A1M4SBW9"/>
<dbReference type="Pfam" id="PF07963">
    <property type="entry name" value="N_methyl"/>
    <property type="match status" value="1"/>
</dbReference>